<evidence type="ECO:0000313" key="4">
    <source>
        <dbReference type="EMBL" id="KAA8824642.1"/>
    </source>
</evidence>
<sequence length="367" mass="38628">MRLSELVGEALRNIGSGTAKAIAFLIAVMVSATLLGGYEANTVIAQETEAVTRINSYADVSMILGGAPIDGGACDRLVTSVNGPQAAGAMRTGPTVAPASTPGKSLSSYEVTPGMLGLIAMGDQTRRLKADANGIWVSRDVANDFGLVTGGSLQTTNGTVRVAGVFDWPNDGRDTRFAYAVLTPSSTDASRTYQECWAKQWPGGSSLTALLYTTVISGGSADSAGPTSGVMQLNKSFGQRYDATALYFARVTRFMPVIGLAVGLLIGAVSVRRRRLEYAGALHSGQRKTDQLFEVGVETLIWAGLGALASAGLLTAYCWRWAPSSPDLVLLTALRTPLSVFAGTMIASLAATLLIRESQLFRLFKTR</sequence>
<feature type="transmembrane region" description="Helical" evidence="2">
    <location>
        <begin position="21"/>
        <end position="38"/>
    </location>
</feature>
<feature type="transmembrane region" description="Helical" evidence="2">
    <location>
        <begin position="292"/>
        <end position="317"/>
    </location>
</feature>
<dbReference type="EMBL" id="RZOA01000001">
    <property type="protein sequence ID" value="KAA8824642.1"/>
    <property type="molecule type" value="Genomic_DNA"/>
</dbReference>
<gene>
    <name evidence="4" type="ORF">EM848_00020</name>
    <name evidence="3" type="ORF">EMO90_02725</name>
</gene>
<dbReference type="Proteomes" id="UP000374630">
    <property type="component" value="Unassembled WGS sequence"/>
</dbReference>
<keyword evidence="2" id="KW-0472">Membrane</keyword>
<reference evidence="5 6" key="1">
    <citation type="journal article" date="2019" name="Syst. Appl. Microbiol.">
        <title>Characterization of Bifidobacterium species in feaces of the Egyptian fruit bat: Description of B. vespertilionis sp. nov. and B. rousetti sp. nov.</title>
        <authorList>
            <person name="Modesto M."/>
            <person name="Satti M."/>
            <person name="Watanabe K."/>
            <person name="Puglisi E."/>
            <person name="Morelli L."/>
            <person name="Huang C.-H."/>
            <person name="Liou J.-S."/>
            <person name="Miyashita M."/>
            <person name="Tamura T."/>
            <person name="Saito S."/>
            <person name="Mori K."/>
            <person name="Huang L."/>
            <person name="Sciavilla P."/>
            <person name="Sandri C."/>
            <person name="Spiezio C."/>
            <person name="Vitali F."/>
            <person name="Cavalieri D."/>
            <person name="Perpetuini G."/>
            <person name="Tofalo R."/>
            <person name="Bonetti A."/>
            <person name="Arita M."/>
            <person name="Mattarelli P."/>
        </authorList>
    </citation>
    <scope>NUCLEOTIDE SEQUENCE [LARGE SCALE GENOMIC DNA]</scope>
    <source>
        <strain evidence="3 6">RST16</strain>
        <strain evidence="4 5">RST8</strain>
    </source>
</reference>
<evidence type="ECO:0000313" key="6">
    <source>
        <dbReference type="Proteomes" id="UP000374630"/>
    </source>
</evidence>
<proteinExistence type="predicted"/>
<evidence type="ECO:0000256" key="1">
    <source>
        <dbReference type="SAM" id="MobiDB-lite"/>
    </source>
</evidence>
<keyword evidence="6" id="KW-1185">Reference proteome</keyword>
<feature type="transmembrane region" description="Helical" evidence="2">
    <location>
        <begin position="254"/>
        <end position="271"/>
    </location>
</feature>
<dbReference type="RefSeq" id="WP_150352965.1">
    <property type="nucleotide sequence ID" value="NZ_RZNZ01000003.1"/>
</dbReference>
<evidence type="ECO:0000313" key="5">
    <source>
        <dbReference type="Proteomes" id="UP000345527"/>
    </source>
</evidence>
<accession>A0A5J5DXV9</accession>
<feature type="transmembrane region" description="Helical" evidence="2">
    <location>
        <begin position="337"/>
        <end position="355"/>
    </location>
</feature>
<feature type="region of interest" description="Disordered" evidence="1">
    <location>
        <begin position="85"/>
        <end position="105"/>
    </location>
</feature>
<keyword evidence="2" id="KW-1133">Transmembrane helix</keyword>
<evidence type="ECO:0000313" key="3">
    <source>
        <dbReference type="EMBL" id="KAA8821562.1"/>
    </source>
</evidence>
<dbReference type="Proteomes" id="UP000345527">
    <property type="component" value="Unassembled WGS sequence"/>
</dbReference>
<comment type="caution">
    <text evidence="4">The sequence shown here is derived from an EMBL/GenBank/DDBJ whole genome shotgun (WGS) entry which is preliminary data.</text>
</comment>
<protein>
    <recommendedName>
        <fullName evidence="7">ABC transporter permease</fullName>
    </recommendedName>
</protein>
<name>A0A5J5DXV9_9BIFI</name>
<keyword evidence="2" id="KW-0812">Transmembrane</keyword>
<evidence type="ECO:0008006" key="7">
    <source>
        <dbReference type="Google" id="ProtNLM"/>
    </source>
</evidence>
<dbReference type="AlphaFoldDB" id="A0A5J5DXV9"/>
<organism evidence="4 5">
    <name type="scientific">Bifidobacterium vespertilionis</name>
    <dbReference type="NCBI Taxonomy" id="2562524"/>
    <lineage>
        <taxon>Bacteria</taxon>
        <taxon>Bacillati</taxon>
        <taxon>Actinomycetota</taxon>
        <taxon>Actinomycetes</taxon>
        <taxon>Bifidobacteriales</taxon>
        <taxon>Bifidobacteriaceae</taxon>
        <taxon>Bifidobacterium</taxon>
    </lineage>
</organism>
<dbReference type="OrthoDB" id="3716589at2"/>
<evidence type="ECO:0000256" key="2">
    <source>
        <dbReference type="SAM" id="Phobius"/>
    </source>
</evidence>
<dbReference type="EMBL" id="RZNZ01000003">
    <property type="protein sequence ID" value="KAA8821562.1"/>
    <property type="molecule type" value="Genomic_DNA"/>
</dbReference>